<evidence type="ECO:0000313" key="4">
    <source>
        <dbReference type="Proteomes" id="UP000551616"/>
    </source>
</evidence>
<dbReference type="RefSeq" id="WP_207397563.1">
    <property type="nucleotide sequence ID" value="NZ_JABRWO010000009.1"/>
</dbReference>
<dbReference type="AlphaFoldDB" id="A0A7V8V735"/>
<dbReference type="Proteomes" id="UP000551616">
    <property type="component" value="Unassembled WGS sequence"/>
</dbReference>
<evidence type="ECO:0000313" key="3">
    <source>
        <dbReference type="EMBL" id="MBA2116140.1"/>
    </source>
</evidence>
<proteinExistence type="predicted"/>
<keyword evidence="4" id="KW-1185">Reference proteome</keyword>
<gene>
    <name evidence="3" type="ORF">HOV93_33290</name>
</gene>
<keyword evidence="2" id="KW-0732">Signal</keyword>
<protein>
    <recommendedName>
        <fullName evidence="5">Lipoprotein</fullName>
    </recommendedName>
</protein>
<feature type="chain" id="PRO_5030861197" description="Lipoprotein" evidence="2">
    <location>
        <begin position="29"/>
        <end position="172"/>
    </location>
</feature>
<name>A0A7V8V735_9BACT</name>
<reference evidence="3 4" key="1">
    <citation type="submission" date="2020-05" db="EMBL/GenBank/DDBJ databases">
        <title>Bremerella alba sp. nov., a novel planctomycete isolated from the surface of the macroalga Fucus spiralis.</title>
        <authorList>
            <person name="Godinho O."/>
            <person name="Botelho R."/>
            <person name="Albuquerque L."/>
            <person name="Wiegand S."/>
            <person name="Da Costa M.S."/>
            <person name="Lobo-Da-Cunha A."/>
            <person name="Jogler C."/>
            <person name="Lage O.M."/>
        </authorList>
    </citation>
    <scope>NUCLEOTIDE SEQUENCE [LARGE SCALE GENOMIC DNA]</scope>
    <source>
        <strain evidence="3 4">FF15</strain>
    </source>
</reference>
<feature type="signal peptide" evidence="2">
    <location>
        <begin position="1"/>
        <end position="28"/>
    </location>
</feature>
<evidence type="ECO:0008006" key="5">
    <source>
        <dbReference type="Google" id="ProtNLM"/>
    </source>
</evidence>
<dbReference type="EMBL" id="JABRWO010000009">
    <property type="protein sequence ID" value="MBA2116140.1"/>
    <property type="molecule type" value="Genomic_DNA"/>
</dbReference>
<accession>A0A7V8V735</accession>
<feature type="region of interest" description="Disordered" evidence="1">
    <location>
        <begin position="27"/>
        <end position="62"/>
    </location>
</feature>
<evidence type="ECO:0000256" key="2">
    <source>
        <dbReference type="SAM" id="SignalP"/>
    </source>
</evidence>
<feature type="compositionally biased region" description="Basic and acidic residues" evidence="1">
    <location>
        <begin position="33"/>
        <end position="58"/>
    </location>
</feature>
<dbReference type="PROSITE" id="PS51257">
    <property type="entry name" value="PROKAR_LIPOPROTEIN"/>
    <property type="match status" value="1"/>
</dbReference>
<evidence type="ECO:0000256" key="1">
    <source>
        <dbReference type="SAM" id="MobiDB-lite"/>
    </source>
</evidence>
<organism evidence="3 4">
    <name type="scientific">Bremerella alba</name>
    <dbReference type="NCBI Taxonomy" id="980252"/>
    <lineage>
        <taxon>Bacteria</taxon>
        <taxon>Pseudomonadati</taxon>
        <taxon>Planctomycetota</taxon>
        <taxon>Planctomycetia</taxon>
        <taxon>Pirellulales</taxon>
        <taxon>Pirellulaceae</taxon>
        <taxon>Bremerella</taxon>
    </lineage>
</organism>
<sequence>MRRFRSFANILLAALLAVGLIGCNGSPAPSEGSDEHEHSEGDGHDHGDEHAHPSEGPHHGSLIELGNEEYHAELVHNEESGTVTIYLLDGHAEKPVAIIAPEITINVTYDGQGSQFKLPAVGATGGKAAEFASSDPAFAESLDTEGAEAQLVVTINGKQYRGSVAHDHEHDH</sequence>
<comment type="caution">
    <text evidence="3">The sequence shown here is derived from an EMBL/GenBank/DDBJ whole genome shotgun (WGS) entry which is preliminary data.</text>
</comment>